<dbReference type="Proteomes" id="UP000275408">
    <property type="component" value="Unassembled WGS sequence"/>
</dbReference>
<evidence type="ECO:0000313" key="2">
    <source>
        <dbReference type="EMBL" id="RMX50322.1"/>
    </source>
</evidence>
<protein>
    <submittedName>
        <fullName evidence="2">Uncharacterized protein</fullName>
    </submittedName>
</protein>
<proteinExistence type="predicted"/>
<accession>A0A3M6U9G7</accession>
<evidence type="ECO:0000256" key="1">
    <source>
        <dbReference type="SAM" id="MobiDB-lite"/>
    </source>
</evidence>
<name>A0A3M6U9G7_POCDA</name>
<reference evidence="2 3" key="1">
    <citation type="journal article" date="2018" name="Sci. Rep.">
        <title>Comparative analysis of the Pocillopora damicornis genome highlights role of immune system in coral evolution.</title>
        <authorList>
            <person name="Cunning R."/>
            <person name="Bay R.A."/>
            <person name="Gillette P."/>
            <person name="Baker A.C."/>
            <person name="Traylor-Knowles N."/>
        </authorList>
    </citation>
    <scope>NUCLEOTIDE SEQUENCE [LARGE SCALE GENOMIC DNA]</scope>
    <source>
        <strain evidence="2">RSMAS</strain>
        <tissue evidence="2">Whole animal</tissue>
    </source>
</reference>
<organism evidence="2 3">
    <name type="scientific">Pocillopora damicornis</name>
    <name type="common">Cauliflower coral</name>
    <name type="synonym">Millepora damicornis</name>
    <dbReference type="NCBI Taxonomy" id="46731"/>
    <lineage>
        <taxon>Eukaryota</taxon>
        <taxon>Metazoa</taxon>
        <taxon>Cnidaria</taxon>
        <taxon>Anthozoa</taxon>
        <taxon>Hexacorallia</taxon>
        <taxon>Scleractinia</taxon>
        <taxon>Astrocoeniina</taxon>
        <taxon>Pocilloporidae</taxon>
        <taxon>Pocillopora</taxon>
    </lineage>
</organism>
<sequence>MFDGEFVKSSPMTRREDPSSKCKTSNRSESVGHVEDFTPNTTARRLTSKVWLLAVMNRTEEDAPKRRERLRRDSGGGGGFYYSGKSGRNYGGTTGKGGESGKGYLDGALGGGITIKDVVGGFGGGGGGVHKYSQGGGGGGYSGGRSGANAMNSCGGGGRSFNARKNQRNERCCKISTHGQVTITFLLDF</sequence>
<gene>
    <name evidence="2" type="ORF">pdam_00006926</name>
</gene>
<dbReference type="EMBL" id="RCHS01001985">
    <property type="protein sequence ID" value="RMX50322.1"/>
    <property type="molecule type" value="Genomic_DNA"/>
</dbReference>
<dbReference type="AlphaFoldDB" id="A0A3M6U9G7"/>
<evidence type="ECO:0000313" key="3">
    <source>
        <dbReference type="Proteomes" id="UP000275408"/>
    </source>
</evidence>
<feature type="region of interest" description="Disordered" evidence="1">
    <location>
        <begin position="1"/>
        <end position="40"/>
    </location>
</feature>
<feature type="region of interest" description="Disordered" evidence="1">
    <location>
        <begin position="61"/>
        <end position="81"/>
    </location>
</feature>
<keyword evidence="3" id="KW-1185">Reference proteome</keyword>
<feature type="compositionally biased region" description="Basic and acidic residues" evidence="1">
    <location>
        <begin position="61"/>
        <end position="74"/>
    </location>
</feature>
<comment type="caution">
    <text evidence="2">The sequence shown here is derived from an EMBL/GenBank/DDBJ whole genome shotgun (WGS) entry which is preliminary data.</text>
</comment>